<comment type="catalytic activity">
    <reaction evidence="9">
        <text>D-ribose + ATP = D-ribose 5-phosphate + ADP + H(+)</text>
        <dbReference type="Rhea" id="RHEA:13697"/>
        <dbReference type="ChEBI" id="CHEBI:15378"/>
        <dbReference type="ChEBI" id="CHEBI:30616"/>
        <dbReference type="ChEBI" id="CHEBI:47013"/>
        <dbReference type="ChEBI" id="CHEBI:78346"/>
        <dbReference type="ChEBI" id="CHEBI:456216"/>
        <dbReference type="EC" id="2.7.1.15"/>
    </reaction>
</comment>
<keyword evidence="9" id="KW-0963">Cytoplasm</keyword>
<accession>A0ABW0P8R6</accession>
<keyword evidence="6 9" id="KW-0460">Magnesium</keyword>
<dbReference type="SUPFAM" id="SSF53613">
    <property type="entry name" value="Ribokinase-like"/>
    <property type="match status" value="1"/>
</dbReference>
<name>A0ABW0P8R6_9HYPH</name>
<dbReference type="GO" id="GO:0016301">
    <property type="term" value="F:kinase activity"/>
    <property type="evidence" value="ECO:0007669"/>
    <property type="project" value="UniProtKB-KW"/>
</dbReference>
<evidence type="ECO:0000256" key="7">
    <source>
        <dbReference type="ARBA" id="ARBA00022958"/>
    </source>
</evidence>
<comment type="subunit">
    <text evidence="9">Homodimer.</text>
</comment>
<dbReference type="PANTHER" id="PTHR10584:SF166">
    <property type="entry name" value="RIBOKINASE"/>
    <property type="match status" value="1"/>
</dbReference>
<dbReference type="Gene3D" id="3.40.1190.20">
    <property type="match status" value="1"/>
</dbReference>
<feature type="binding site" evidence="9">
    <location>
        <begin position="41"/>
        <end position="45"/>
    </location>
    <ligand>
        <name>substrate</name>
    </ligand>
</feature>
<feature type="binding site" evidence="9">
    <location>
        <position position="256"/>
    </location>
    <ligand>
        <name>K(+)</name>
        <dbReference type="ChEBI" id="CHEBI:29103"/>
    </ligand>
</feature>
<comment type="caution">
    <text evidence="11">The sequence shown here is derived from an EMBL/GenBank/DDBJ whole genome shotgun (WGS) entry which is preliminary data.</text>
</comment>
<keyword evidence="2 9" id="KW-0479">Metal-binding</keyword>
<comment type="caution">
    <text evidence="9">Lacks conserved residue(s) required for the propagation of feature annotation.</text>
</comment>
<comment type="pathway">
    <text evidence="9">Carbohydrate metabolism; D-ribose degradation; D-ribose 5-phosphate from beta-D-ribopyranose: step 2/2.</text>
</comment>
<keyword evidence="12" id="KW-1185">Reference proteome</keyword>
<keyword evidence="5 9" id="KW-0067">ATP-binding</keyword>
<feature type="binding site" evidence="9">
    <location>
        <position position="260"/>
    </location>
    <ligand>
        <name>substrate</name>
    </ligand>
</feature>
<keyword evidence="8 9" id="KW-0119">Carbohydrate metabolism</keyword>
<keyword evidence="3 9" id="KW-0547">Nucleotide-binding</keyword>
<dbReference type="InterPro" id="IPR029056">
    <property type="entry name" value="Ribokinase-like"/>
</dbReference>
<evidence type="ECO:0000256" key="9">
    <source>
        <dbReference type="HAMAP-Rule" id="MF_01987"/>
    </source>
</evidence>
<evidence type="ECO:0000256" key="3">
    <source>
        <dbReference type="ARBA" id="ARBA00022741"/>
    </source>
</evidence>
<evidence type="ECO:0000256" key="4">
    <source>
        <dbReference type="ARBA" id="ARBA00022777"/>
    </source>
</evidence>
<evidence type="ECO:0000259" key="10">
    <source>
        <dbReference type="Pfam" id="PF00294"/>
    </source>
</evidence>
<organism evidence="11 12">
    <name type="scientific">Bosea massiliensis</name>
    <dbReference type="NCBI Taxonomy" id="151419"/>
    <lineage>
        <taxon>Bacteria</taxon>
        <taxon>Pseudomonadati</taxon>
        <taxon>Pseudomonadota</taxon>
        <taxon>Alphaproteobacteria</taxon>
        <taxon>Hyphomicrobiales</taxon>
        <taxon>Boseaceae</taxon>
        <taxon>Bosea</taxon>
    </lineage>
</organism>
<feature type="binding site" evidence="9">
    <location>
        <position position="141"/>
    </location>
    <ligand>
        <name>substrate</name>
    </ligand>
</feature>
<feature type="binding site" evidence="9">
    <location>
        <begin position="228"/>
        <end position="233"/>
    </location>
    <ligand>
        <name>ATP</name>
        <dbReference type="ChEBI" id="CHEBI:30616"/>
    </ligand>
</feature>
<feature type="binding site" evidence="9">
    <location>
        <begin position="259"/>
        <end position="260"/>
    </location>
    <ligand>
        <name>ATP</name>
        <dbReference type="ChEBI" id="CHEBI:30616"/>
    </ligand>
</feature>
<evidence type="ECO:0000256" key="5">
    <source>
        <dbReference type="ARBA" id="ARBA00022840"/>
    </source>
</evidence>
<reference evidence="12" key="1">
    <citation type="journal article" date="2019" name="Int. J. Syst. Evol. Microbiol.">
        <title>The Global Catalogue of Microorganisms (GCM) 10K type strain sequencing project: providing services to taxonomists for standard genome sequencing and annotation.</title>
        <authorList>
            <consortium name="The Broad Institute Genomics Platform"/>
            <consortium name="The Broad Institute Genome Sequencing Center for Infectious Disease"/>
            <person name="Wu L."/>
            <person name="Ma J."/>
        </authorList>
    </citation>
    <scope>NUCLEOTIDE SEQUENCE [LARGE SCALE GENOMIC DNA]</scope>
    <source>
        <strain evidence="12">CCUG 43117</strain>
    </source>
</reference>
<dbReference type="Proteomes" id="UP001596060">
    <property type="component" value="Unassembled WGS sequence"/>
</dbReference>
<comment type="activity regulation">
    <text evidence="9">Activated by a monovalent cation that binds near, but not in, the active site. The most likely occupant of the site in vivo is potassium. Ion binding induces a conformational change that may alter substrate affinity.</text>
</comment>
<keyword evidence="7 9" id="KW-0630">Potassium</keyword>
<keyword evidence="4 9" id="KW-0418">Kinase</keyword>
<dbReference type="PRINTS" id="PR00990">
    <property type="entry name" value="RIBOKINASE"/>
</dbReference>
<dbReference type="InterPro" id="IPR002139">
    <property type="entry name" value="Ribo/fructo_kinase"/>
</dbReference>
<evidence type="ECO:0000256" key="6">
    <source>
        <dbReference type="ARBA" id="ARBA00022842"/>
    </source>
</evidence>
<feature type="binding site" evidence="9">
    <location>
        <position position="185"/>
    </location>
    <ligand>
        <name>ATP</name>
        <dbReference type="ChEBI" id="CHEBI:30616"/>
    </ligand>
</feature>
<dbReference type="PANTHER" id="PTHR10584">
    <property type="entry name" value="SUGAR KINASE"/>
    <property type="match status" value="1"/>
</dbReference>
<evidence type="ECO:0000313" key="11">
    <source>
        <dbReference type="EMBL" id="MFC5509024.1"/>
    </source>
</evidence>
<dbReference type="InterPro" id="IPR011611">
    <property type="entry name" value="PfkB_dom"/>
</dbReference>
<protein>
    <recommendedName>
        <fullName evidence="9">Ribokinase</fullName>
        <shortName evidence="9">RK</shortName>
        <ecNumber evidence="9">2.7.1.15</ecNumber>
    </recommendedName>
</protein>
<comment type="function">
    <text evidence="9">Catalyzes the phosphorylation of ribose at O-5 in a reaction requiring ATP and magnesium. The resulting D-ribose-5-phosphate can then be used either for sythesis of nucleotides, histidine, and tryptophan, or as a component of the pentose phosphate pathway.</text>
</comment>
<comment type="similarity">
    <text evidence="9">Belongs to the carbohydrate kinase PfkB family. Ribokinase subfamily.</text>
</comment>
<dbReference type="HAMAP" id="MF_01987">
    <property type="entry name" value="Ribokinase"/>
    <property type="match status" value="1"/>
</dbReference>
<feature type="active site" description="Proton acceptor" evidence="9">
    <location>
        <position position="260"/>
    </location>
</feature>
<dbReference type="EMBL" id="JBHSLU010000134">
    <property type="protein sequence ID" value="MFC5509024.1"/>
    <property type="molecule type" value="Genomic_DNA"/>
</dbReference>
<comment type="subcellular location">
    <subcellularLocation>
        <location evidence="9">Cytoplasm</location>
    </subcellularLocation>
</comment>
<evidence type="ECO:0000256" key="1">
    <source>
        <dbReference type="ARBA" id="ARBA00022679"/>
    </source>
</evidence>
<feature type="domain" description="Carbohydrate kinase PfkB" evidence="10">
    <location>
        <begin position="6"/>
        <end position="296"/>
    </location>
</feature>
<dbReference type="EC" id="2.7.1.15" evidence="9"/>
<feature type="binding site" evidence="9">
    <location>
        <position position="293"/>
    </location>
    <ligand>
        <name>K(+)</name>
        <dbReference type="ChEBI" id="CHEBI:29103"/>
    </ligand>
</feature>
<feature type="binding site" evidence="9">
    <location>
        <position position="254"/>
    </location>
    <ligand>
        <name>K(+)</name>
        <dbReference type="ChEBI" id="CHEBI:29103"/>
    </ligand>
</feature>
<proteinExistence type="inferred from homology"/>
<feature type="binding site" evidence="9">
    <location>
        <position position="295"/>
    </location>
    <ligand>
        <name>K(+)</name>
        <dbReference type="ChEBI" id="CHEBI:29103"/>
    </ligand>
</feature>
<dbReference type="InterPro" id="IPR011877">
    <property type="entry name" value="Ribokinase"/>
</dbReference>
<comment type="cofactor">
    <cofactor evidence="9">
        <name>Mg(2+)</name>
        <dbReference type="ChEBI" id="CHEBI:18420"/>
    </cofactor>
    <text evidence="9">Requires a divalent cation, most likely magnesium in vivo, as an electrophilic catalyst to aid phosphoryl group transfer. It is the chelate of the metal and the nucleotide that is the actual substrate.</text>
</comment>
<dbReference type="Pfam" id="PF00294">
    <property type="entry name" value="PfkB"/>
    <property type="match status" value="1"/>
</dbReference>
<keyword evidence="1 9" id="KW-0808">Transferase</keyword>
<gene>
    <name evidence="9" type="primary">rbsK</name>
    <name evidence="11" type="ORF">ACFPN9_27725</name>
</gene>
<evidence type="ECO:0000256" key="2">
    <source>
        <dbReference type="ARBA" id="ARBA00022723"/>
    </source>
</evidence>
<sequence>MAAGSVFVLASFVLSCSAKVQRFPRPGESLAADIVMIEPGGKGLNLAVAARRLGAEVDGLLAVGDDLASAFAAPALAQADLPASMLIRVVGKTGSGVGFTDAHGETCLAVDPGANHALSADHVREAAERIAAAAMVMAQFEIADGPIAEALALARRAGVTTLLNPSPFRPIPDEILATTDILVLNQTEAEALAETVLPGAIDPAEPARFVSELGPAVLARGPRLVVLTLGAAGAVALGHEGAIGQPAFPVDVVDTLGAGDAFAAALGVALARGLGTAEALRQAAAAGAVATRRAGVFDALGCQADLDQLIGLARV</sequence>
<feature type="binding site" evidence="9">
    <location>
        <position position="290"/>
    </location>
    <ligand>
        <name>K(+)</name>
        <dbReference type="ChEBI" id="CHEBI:29103"/>
    </ligand>
</feature>
<dbReference type="RefSeq" id="WP_067254518.1">
    <property type="nucleotide sequence ID" value="NZ_JBHSLU010000134.1"/>
</dbReference>
<evidence type="ECO:0000256" key="8">
    <source>
        <dbReference type="ARBA" id="ARBA00023277"/>
    </source>
</evidence>
<evidence type="ECO:0000313" key="12">
    <source>
        <dbReference type="Proteomes" id="UP001596060"/>
    </source>
</evidence>